<reference evidence="2" key="1">
    <citation type="submission" date="2021-01" db="EMBL/GenBank/DDBJ databases">
        <title>Fulvivirga kasyanovii gen. nov., sp nov., a novel member of the phylum Bacteroidetes isolated from seawater in a mussel farm.</title>
        <authorList>
            <person name="Zhao L.-H."/>
            <person name="Wang Z.-J."/>
        </authorList>
    </citation>
    <scope>NUCLEOTIDE SEQUENCE</scope>
    <source>
        <strain evidence="2">2943</strain>
    </source>
</reference>
<dbReference type="SUPFAM" id="SSF48452">
    <property type="entry name" value="TPR-like"/>
    <property type="match status" value="1"/>
</dbReference>
<accession>A0A937K003</accession>
<keyword evidence="3" id="KW-1185">Reference proteome</keyword>
<evidence type="ECO:0000313" key="3">
    <source>
        <dbReference type="Proteomes" id="UP000659388"/>
    </source>
</evidence>
<feature type="chain" id="PRO_5036867568" evidence="1">
    <location>
        <begin position="21"/>
        <end position="390"/>
    </location>
</feature>
<gene>
    <name evidence="2" type="ORF">JL102_02425</name>
</gene>
<dbReference type="Gene3D" id="1.25.40.10">
    <property type="entry name" value="Tetratricopeptide repeat domain"/>
    <property type="match status" value="1"/>
</dbReference>
<evidence type="ECO:0000313" key="2">
    <source>
        <dbReference type="EMBL" id="MBL3654972.1"/>
    </source>
</evidence>
<dbReference type="InterPro" id="IPR011990">
    <property type="entry name" value="TPR-like_helical_dom_sf"/>
</dbReference>
<dbReference type="AlphaFoldDB" id="A0A937K003"/>
<comment type="caution">
    <text evidence="2">The sequence shown here is derived from an EMBL/GenBank/DDBJ whole genome shotgun (WGS) entry which is preliminary data.</text>
</comment>
<dbReference type="RefSeq" id="WP_202242080.1">
    <property type="nucleotide sequence ID" value="NZ_JAESIY010000001.1"/>
</dbReference>
<organism evidence="2 3">
    <name type="scientific">Fulvivirga sediminis</name>
    <dbReference type="NCBI Taxonomy" id="2803949"/>
    <lineage>
        <taxon>Bacteria</taxon>
        <taxon>Pseudomonadati</taxon>
        <taxon>Bacteroidota</taxon>
        <taxon>Cytophagia</taxon>
        <taxon>Cytophagales</taxon>
        <taxon>Fulvivirgaceae</taxon>
        <taxon>Fulvivirga</taxon>
    </lineage>
</organism>
<feature type="signal peptide" evidence="1">
    <location>
        <begin position="1"/>
        <end position="20"/>
    </location>
</feature>
<keyword evidence="1" id="KW-0732">Signal</keyword>
<sequence>MRRFLILFLCSALSFSYAQSDEEQDKQVILLSDMQLQIEINQAMNDLYNFKFAKAEQQFRWLKQKHPGHPLPYFLLGLSEWWKIMPDMDNTSHDDTFLAYMDSVITISEKMYDKPKHKVEASFFLAAAYGFEGRLYSTEERKKWAKSAVVGKNALNYMNEIEDDADLSPELLFGKALYNYFSVWVPENYPLLKPIIVFFPKGDKKLGIKQLTEVSYNAFYTRIEAMVFLMRILNSYENNKPKALQIGEYLHTTYPDNPYFHRYYARLLYSSGRFSEAKPVSEKIIERIDEDMIGYEGTSGRYAAFFLGQIYESEHNSEKAKYYYIRAKNFSEEIEATDTGYYHYSLLALGDIYKKEGNDLESKRYYKLVKKQAKRKDDVHRKAREKLRDF</sequence>
<dbReference type="EMBL" id="JAESIY010000001">
    <property type="protein sequence ID" value="MBL3654972.1"/>
    <property type="molecule type" value="Genomic_DNA"/>
</dbReference>
<evidence type="ECO:0000256" key="1">
    <source>
        <dbReference type="SAM" id="SignalP"/>
    </source>
</evidence>
<dbReference type="Proteomes" id="UP000659388">
    <property type="component" value="Unassembled WGS sequence"/>
</dbReference>
<name>A0A937K003_9BACT</name>
<protein>
    <submittedName>
        <fullName evidence="2">Tol-pal system protein YbgF</fullName>
    </submittedName>
</protein>
<proteinExistence type="predicted"/>